<dbReference type="Gene3D" id="1.20.58.340">
    <property type="entry name" value="Magnesium transport protein CorA, transmembrane region"/>
    <property type="match status" value="1"/>
</dbReference>
<dbReference type="PANTHER" id="PTHR13890">
    <property type="entry name" value="RNA SPLICING PROTEIN MRS2, MITOCHONDRIAL"/>
    <property type="match status" value="1"/>
</dbReference>
<dbReference type="EMBL" id="BEGY01000208">
    <property type="protein sequence ID" value="GAX85962.1"/>
    <property type="molecule type" value="Genomic_DNA"/>
</dbReference>
<reference evidence="2 3" key="1">
    <citation type="submission" date="2017-08" db="EMBL/GenBank/DDBJ databases">
        <title>Acidophilic green algal genome provides insights into adaptation to an acidic environment.</title>
        <authorList>
            <person name="Hirooka S."/>
            <person name="Hirose Y."/>
            <person name="Kanesaki Y."/>
            <person name="Higuchi S."/>
            <person name="Fujiwara T."/>
            <person name="Onuma R."/>
            <person name="Era A."/>
            <person name="Ohbayashi R."/>
            <person name="Uzuka A."/>
            <person name="Nozaki H."/>
            <person name="Yoshikawa H."/>
            <person name="Miyagishima S.Y."/>
        </authorList>
    </citation>
    <scope>NUCLEOTIDE SEQUENCE [LARGE SCALE GENOMIC DNA]</scope>
    <source>
        <strain evidence="2 3">NIES-2499</strain>
    </source>
</reference>
<dbReference type="Proteomes" id="UP000232323">
    <property type="component" value="Unassembled WGS sequence"/>
</dbReference>
<dbReference type="AlphaFoldDB" id="A0A250XSQ9"/>
<evidence type="ECO:0000313" key="3">
    <source>
        <dbReference type="Proteomes" id="UP000232323"/>
    </source>
</evidence>
<name>A0A250XSQ9_9CHLO</name>
<sequence length="319" mass="35448">MRILSKLLCPLRTPELWLSSSAVDFTLRKPGTCVQFTRLPSAGAIDAFHMMFEYGNILIISRSFLNGAGFQNKKKRKTIRQTMNLPNNLSDVYNRPSRGLQGFKVIEFVPQAIALDHSDLVSPQVLGIHPRDLSLFLAAGSRVAMQQRATLSVRDNKIFIKTEAVRAVVKADKAVVLKSDRESENQGVIGPMLQAVSSQPEDLPFELRAVEALLHATVMYFERRICHLSWMLEIVMDDMQEHDNLGPFAAMSNENILKQLVPLDKALVSVRTDAAETTSALQKVLSDDDLMAAMCLTACRSYLMTTSWPLCASLLAGPI</sequence>
<dbReference type="GO" id="GO:0015095">
    <property type="term" value="F:magnesium ion transmembrane transporter activity"/>
    <property type="evidence" value="ECO:0007669"/>
    <property type="project" value="TreeGrafter"/>
</dbReference>
<keyword evidence="3" id="KW-1185">Reference proteome</keyword>
<evidence type="ECO:0000313" key="2">
    <source>
        <dbReference type="EMBL" id="GAX85962.1"/>
    </source>
</evidence>
<dbReference type="OrthoDB" id="10251508at2759"/>
<evidence type="ECO:0008006" key="4">
    <source>
        <dbReference type="Google" id="ProtNLM"/>
    </source>
</evidence>
<proteinExistence type="inferred from homology"/>
<protein>
    <recommendedName>
        <fullName evidence="4">Magnesium transporter</fullName>
    </recommendedName>
</protein>
<accession>A0A250XSQ9</accession>
<evidence type="ECO:0000256" key="1">
    <source>
        <dbReference type="ARBA" id="ARBA00007535"/>
    </source>
</evidence>
<dbReference type="InterPro" id="IPR039204">
    <property type="entry name" value="MRS2-like"/>
</dbReference>
<comment type="similarity">
    <text evidence="1">Belongs to the CorA metal ion transporter (MIT) (TC 1.A.35.5) family.</text>
</comment>
<organism evidence="2 3">
    <name type="scientific">Chlamydomonas eustigma</name>
    <dbReference type="NCBI Taxonomy" id="1157962"/>
    <lineage>
        <taxon>Eukaryota</taxon>
        <taxon>Viridiplantae</taxon>
        <taxon>Chlorophyta</taxon>
        <taxon>core chlorophytes</taxon>
        <taxon>Chlorophyceae</taxon>
        <taxon>CS clade</taxon>
        <taxon>Chlamydomonadales</taxon>
        <taxon>Chlamydomonadaceae</taxon>
        <taxon>Chlamydomonas</taxon>
    </lineage>
</organism>
<comment type="caution">
    <text evidence="2">The sequence shown here is derived from an EMBL/GenBank/DDBJ whole genome shotgun (WGS) entry which is preliminary data.</text>
</comment>
<gene>
    <name evidence="2" type="ORF">CEUSTIGMA_g13378.t1</name>
</gene>
<dbReference type="Pfam" id="PF22099">
    <property type="entry name" value="MRS2-like"/>
    <property type="match status" value="1"/>
</dbReference>
<dbReference type="PANTHER" id="PTHR13890:SF31">
    <property type="entry name" value="MAGNESIUM TRANSPORTER MRS2-2-RELATED"/>
    <property type="match status" value="1"/>
</dbReference>